<dbReference type="AlphaFoldDB" id="A0A8H2XQT6"/>
<dbReference type="InterPro" id="IPR012341">
    <property type="entry name" value="6hp_glycosidase-like_sf"/>
</dbReference>
<comment type="catalytic activity">
    <reaction evidence="1">
        <text>Hydrolysis of terminal (1-&gt;4)-linked alpha-D-glucose residues successively from non-reducing ends of the chains with release of beta-D-glucose.</text>
        <dbReference type="EC" id="3.2.1.3"/>
    </reaction>
</comment>
<dbReference type="GO" id="GO:0004339">
    <property type="term" value="F:glucan 1,4-alpha-glucosidase activity"/>
    <property type="evidence" value="ECO:0007669"/>
    <property type="project" value="UniProtKB-EC"/>
</dbReference>
<comment type="caution">
    <text evidence="11">The sequence shown here is derived from an EMBL/GenBank/DDBJ whole genome shotgun (WGS) entry which is preliminary data.</text>
</comment>
<keyword evidence="6" id="KW-0326">Glycosidase</keyword>
<dbReference type="Gene3D" id="1.50.10.10">
    <property type="match status" value="1"/>
</dbReference>
<evidence type="ECO:0000256" key="6">
    <source>
        <dbReference type="ARBA" id="ARBA00023295"/>
    </source>
</evidence>
<accession>A0A8H2XQT6</accession>
<keyword evidence="5" id="KW-0119">Carbohydrate metabolism</keyword>
<evidence type="ECO:0000256" key="9">
    <source>
        <dbReference type="ARBA" id="ARBA00033473"/>
    </source>
</evidence>
<evidence type="ECO:0000256" key="5">
    <source>
        <dbReference type="ARBA" id="ARBA00023277"/>
    </source>
</evidence>
<evidence type="ECO:0000313" key="12">
    <source>
        <dbReference type="Proteomes" id="UP000663846"/>
    </source>
</evidence>
<evidence type="ECO:0000256" key="2">
    <source>
        <dbReference type="ARBA" id="ARBA00006188"/>
    </source>
</evidence>
<dbReference type="EMBL" id="CAJMWS010000326">
    <property type="protein sequence ID" value="CAE6428368.1"/>
    <property type="molecule type" value="Genomic_DNA"/>
</dbReference>
<gene>
    <name evidence="11" type="ORF">RDB_LOCUS103122</name>
</gene>
<evidence type="ECO:0000256" key="7">
    <source>
        <dbReference type="ARBA" id="ARBA00023326"/>
    </source>
</evidence>
<keyword evidence="4" id="KW-0378">Hydrolase</keyword>
<reference evidence="11" key="1">
    <citation type="submission" date="2021-01" db="EMBL/GenBank/DDBJ databases">
        <authorList>
            <person name="Kaushik A."/>
        </authorList>
    </citation>
    <scope>NUCLEOTIDE SEQUENCE</scope>
    <source>
        <strain evidence="11">AG1-1C</strain>
    </source>
</reference>
<organism evidence="11 12">
    <name type="scientific">Rhizoctonia solani</name>
    <dbReference type="NCBI Taxonomy" id="456999"/>
    <lineage>
        <taxon>Eukaryota</taxon>
        <taxon>Fungi</taxon>
        <taxon>Dikarya</taxon>
        <taxon>Basidiomycota</taxon>
        <taxon>Agaricomycotina</taxon>
        <taxon>Agaricomycetes</taxon>
        <taxon>Cantharellales</taxon>
        <taxon>Ceratobasidiaceae</taxon>
        <taxon>Rhizoctonia</taxon>
    </lineage>
</organism>
<dbReference type="PANTHER" id="PTHR31616">
    <property type="entry name" value="TREHALASE"/>
    <property type="match status" value="1"/>
</dbReference>
<dbReference type="Proteomes" id="UP000663846">
    <property type="component" value="Unassembled WGS sequence"/>
</dbReference>
<dbReference type="PANTHER" id="PTHR31616:SF9">
    <property type="entry name" value="GLUCOAMYLASE, INTRACELLULAR SPORULATION-SPECIFIC"/>
    <property type="match status" value="1"/>
</dbReference>
<keyword evidence="7" id="KW-0624">Polysaccharide degradation</keyword>
<evidence type="ECO:0000256" key="4">
    <source>
        <dbReference type="ARBA" id="ARBA00022801"/>
    </source>
</evidence>
<evidence type="ECO:0000256" key="1">
    <source>
        <dbReference type="ARBA" id="ARBA00001863"/>
    </source>
</evidence>
<name>A0A8H2XQT6_9AGAM</name>
<evidence type="ECO:0000256" key="8">
    <source>
        <dbReference type="ARBA" id="ARBA00033442"/>
    </source>
</evidence>
<feature type="domain" description="GH15-like" evidence="10">
    <location>
        <begin position="115"/>
        <end position="521"/>
    </location>
</feature>
<dbReference type="InterPro" id="IPR011613">
    <property type="entry name" value="GH15-like"/>
</dbReference>
<proteinExistence type="inferred from homology"/>
<dbReference type="Pfam" id="PF00723">
    <property type="entry name" value="Glyco_hydro_15"/>
    <property type="match status" value="1"/>
</dbReference>
<comment type="similarity">
    <text evidence="2">Belongs to the glycosyl hydrolase 15 family.</text>
</comment>
<evidence type="ECO:0000259" key="10">
    <source>
        <dbReference type="Pfam" id="PF00723"/>
    </source>
</evidence>
<protein>
    <recommendedName>
        <fullName evidence="3">glucan 1,4-alpha-glucosidase</fullName>
        <ecNumber evidence="3">3.2.1.3</ecNumber>
    </recommendedName>
    <alternativeName>
        <fullName evidence="9">1,4-alpha-D-glucan glucohydrolase</fullName>
    </alternativeName>
    <alternativeName>
        <fullName evidence="8">Glucan 1,4-alpha-glucosidase</fullName>
    </alternativeName>
</protein>
<dbReference type="InterPro" id="IPR008928">
    <property type="entry name" value="6-hairpin_glycosidase_sf"/>
</dbReference>
<dbReference type="PRINTS" id="PR00736">
    <property type="entry name" value="GLHYDRLASE15"/>
</dbReference>
<dbReference type="GO" id="GO:0000272">
    <property type="term" value="P:polysaccharide catabolic process"/>
    <property type="evidence" value="ECO:0007669"/>
    <property type="project" value="UniProtKB-KW"/>
</dbReference>
<dbReference type="SUPFAM" id="SSF48208">
    <property type="entry name" value="Six-hairpin glycosidases"/>
    <property type="match status" value="1"/>
</dbReference>
<dbReference type="GO" id="GO:0000324">
    <property type="term" value="C:fungal-type vacuole"/>
    <property type="evidence" value="ECO:0007669"/>
    <property type="project" value="TreeGrafter"/>
</dbReference>
<evidence type="ECO:0000256" key="3">
    <source>
        <dbReference type="ARBA" id="ARBA00012593"/>
    </source>
</evidence>
<evidence type="ECO:0000313" key="11">
    <source>
        <dbReference type="EMBL" id="CAE6428368.1"/>
    </source>
</evidence>
<dbReference type="EC" id="3.2.1.3" evidence="3"/>
<sequence length="588" mass="65061">MKTPSWSCDRLFKPTAPFCSFYPHPQPAMDGKFLPPTSPFTTYPATRRAYYAKTLAAGALVGAAMVLTFKHSSLAGAPRGQPTNTWGSSELRDWIAHEATFSERKIFEHLGPTVGAGEGLVVASPSTSHPDYFYTWTRDSALVTASIMDRLAAGENELEATLRLYSYSQAKLQNTCNKSGCPADGGLGEPKFNVDGTPFDGSWGRPQRDGPALRAITLIRFANYLLDRGTSPDRDFVSRFLYNQDTSSGRFIIKNDLEYTSHMCFDTSYDLWEEKQDLHFFTLVACRKALSSGATLAHRLGDSGAAAWYKQQFNVMTSRILNSNMFFFPDGSYRAYANPQKLERRGVDSAVLLAILAAGEAGDPNFGPTAPAVLASVKVYVDAFRGMYTIANSSEQSFGVAPVPTGRYPEDKWDGYETGSGTLGNPWYLCTVAVPHASLIDWALVEFALAGNITVTDVSLPFFQQFASVKSGDVLVKGSADFNSMVSGMRAWSDGFYKIIQHFQGPSGVLYEQFNRRASAFSSRLWEILIVLRSEGILASHRVHQTSRGRLLHLPMLLVPVISWRHPCPDFAWNRDLRLSILLKHDSR</sequence>
<dbReference type="InterPro" id="IPR000165">
    <property type="entry name" value="Glucoamylase"/>
</dbReference>